<evidence type="ECO:0000313" key="7">
    <source>
        <dbReference type="WBParaSite" id="jg11580"/>
    </source>
</evidence>
<keyword evidence="3" id="KW-0862">Zinc</keyword>
<evidence type="ECO:0000256" key="3">
    <source>
        <dbReference type="ARBA" id="ARBA00022833"/>
    </source>
</evidence>
<dbReference type="Proteomes" id="UP000887574">
    <property type="component" value="Unplaced"/>
</dbReference>
<dbReference type="SUPFAM" id="SSF57850">
    <property type="entry name" value="RING/U-box"/>
    <property type="match status" value="1"/>
</dbReference>
<evidence type="ECO:0000256" key="4">
    <source>
        <dbReference type="SAM" id="Phobius"/>
    </source>
</evidence>
<feature type="transmembrane region" description="Helical" evidence="4">
    <location>
        <begin position="120"/>
        <end position="144"/>
    </location>
</feature>
<reference evidence="7" key="1">
    <citation type="submission" date="2022-11" db="UniProtKB">
        <authorList>
            <consortium name="WormBaseParasite"/>
        </authorList>
    </citation>
    <scope>IDENTIFICATION</scope>
</reference>
<keyword evidence="4" id="KW-0812">Transmembrane</keyword>
<dbReference type="SMART" id="SM00744">
    <property type="entry name" value="RINGv"/>
    <property type="match status" value="1"/>
</dbReference>
<keyword evidence="4" id="KW-1133">Transmembrane helix</keyword>
<feature type="domain" description="RING-CH-type" evidence="5">
    <location>
        <begin position="14"/>
        <end position="76"/>
    </location>
</feature>
<keyword evidence="1" id="KW-0479">Metal-binding</keyword>
<evidence type="ECO:0000256" key="1">
    <source>
        <dbReference type="ARBA" id="ARBA00022723"/>
    </source>
</evidence>
<dbReference type="PANTHER" id="PTHR46347">
    <property type="entry name" value="RING/FYVE/PHD ZINC FINGER SUPERFAMILY PROTEIN"/>
    <property type="match status" value="1"/>
</dbReference>
<accession>A0A915CS88</accession>
<dbReference type="InterPro" id="IPR013083">
    <property type="entry name" value="Znf_RING/FYVE/PHD"/>
</dbReference>
<keyword evidence="6" id="KW-1185">Reference proteome</keyword>
<dbReference type="PANTHER" id="PTHR46347:SF1">
    <property type="entry name" value="RING_FYVE_PHD ZINC FINGER SUPERFAMILY PROTEIN"/>
    <property type="match status" value="1"/>
</dbReference>
<sequence length="199" mass="23198">MNSDNSIPQNFQASSPQFMCKCRICFDEADYTSFVSPCKCIGSDAFVHPDCLNTWINTVTDRNARYVKENTRWNIWSWTNLLELLGVLELFNDVGERIQITVDLAKAQLMLLKVIVRIQLLMFQMLFRLLSPILQLGFMIGVLLNSGCRLPIMYAYVLTVAITAYLLWRLCQQWFRENTVVKWRCNVRNPSVKLDYTYS</sequence>
<dbReference type="GO" id="GO:0008270">
    <property type="term" value="F:zinc ion binding"/>
    <property type="evidence" value="ECO:0007669"/>
    <property type="project" value="UniProtKB-KW"/>
</dbReference>
<keyword evidence="4" id="KW-0472">Membrane</keyword>
<evidence type="ECO:0000259" key="5">
    <source>
        <dbReference type="PROSITE" id="PS51292"/>
    </source>
</evidence>
<name>A0A915CS88_9BILA</name>
<dbReference type="PROSITE" id="PS51292">
    <property type="entry name" value="ZF_RING_CH"/>
    <property type="match status" value="1"/>
</dbReference>
<dbReference type="Gene3D" id="3.30.40.10">
    <property type="entry name" value="Zinc/RING finger domain, C3HC4 (zinc finger)"/>
    <property type="match status" value="1"/>
</dbReference>
<dbReference type="AlphaFoldDB" id="A0A915CS88"/>
<keyword evidence="2" id="KW-0863">Zinc-finger</keyword>
<proteinExistence type="predicted"/>
<dbReference type="InterPro" id="IPR011016">
    <property type="entry name" value="Znf_RING-CH"/>
</dbReference>
<evidence type="ECO:0000256" key="2">
    <source>
        <dbReference type="ARBA" id="ARBA00022771"/>
    </source>
</evidence>
<protein>
    <submittedName>
        <fullName evidence="7">RING-CH-type domain-containing protein</fullName>
    </submittedName>
</protein>
<feature type="transmembrane region" description="Helical" evidence="4">
    <location>
        <begin position="150"/>
        <end position="168"/>
    </location>
</feature>
<evidence type="ECO:0000313" key="6">
    <source>
        <dbReference type="Proteomes" id="UP000887574"/>
    </source>
</evidence>
<dbReference type="WBParaSite" id="jg11580">
    <property type="protein sequence ID" value="jg11580"/>
    <property type="gene ID" value="jg11580"/>
</dbReference>
<organism evidence="6 7">
    <name type="scientific">Ditylenchus dipsaci</name>
    <dbReference type="NCBI Taxonomy" id="166011"/>
    <lineage>
        <taxon>Eukaryota</taxon>
        <taxon>Metazoa</taxon>
        <taxon>Ecdysozoa</taxon>
        <taxon>Nematoda</taxon>
        <taxon>Chromadorea</taxon>
        <taxon>Rhabditida</taxon>
        <taxon>Tylenchina</taxon>
        <taxon>Tylenchomorpha</taxon>
        <taxon>Sphaerularioidea</taxon>
        <taxon>Anguinidae</taxon>
        <taxon>Anguininae</taxon>
        <taxon>Ditylenchus</taxon>
    </lineage>
</organism>
<dbReference type="Pfam" id="PF12906">
    <property type="entry name" value="RINGv"/>
    <property type="match status" value="1"/>
</dbReference>